<protein>
    <submittedName>
        <fullName evidence="2">Uncharacterized protein</fullName>
    </submittedName>
</protein>
<gene>
    <name evidence="2" type="ORF">SCF082_LOCUS42277</name>
</gene>
<feature type="non-terminal residue" evidence="2">
    <location>
        <position position="1"/>
    </location>
</feature>
<organism evidence="2 3">
    <name type="scientific">Durusdinium trenchii</name>
    <dbReference type="NCBI Taxonomy" id="1381693"/>
    <lineage>
        <taxon>Eukaryota</taxon>
        <taxon>Sar</taxon>
        <taxon>Alveolata</taxon>
        <taxon>Dinophyceae</taxon>
        <taxon>Suessiales</taxon>
        <taxon>Symbiodiniaceae</taxon>
        <taxon>Durusdinium</taxon>
    </lineage>
</organism>
<feature type="non-terminal residue" evidence="2">
    <location>
        <position position="171"/>
    </location>
</feature>
<dbReference type="EMBL" id="CAXAMM010039863">
    <property type="protein sequence ID" value="CAK9089593.1"/>
    <property type="molecule type" value="Genomic_DNA"/>
</dbReference>
<sequence>AEFERCNMELDKEVYASAELDSDEEQEADTFEAKPELAPTDEYSAKVVRLMKAKLMRMQLGHSERARVKDAMVTPKQRYFQVPEQTPEPVDPVKKRELPAQKKREREEAKGIPKNSKKKKNGKGKGTGKRAAPDGPMYHAKKAFIDQLRSKNPKLTYHGAQAVWMKSAERQ</sequence>
<name>A0ABP0QN55_9DINO</name>
<feature type="region of interest" description="Disordered" evidence="1">
    <location>
        <begin position="77"/>
        <end position="142"/>
    </location>
</feature>
<feature type="compositionally biased region" description="Basic residues" evidence="1">
    <location>
        <begin position="115"/>
        <end position="128"/>
    </location>
</feature>
<dbReference type="Proteomes" id="UP001642464">
    <property type="component" value="Unassembled WGS sequence"/>
</dbReference>
<feature type="region of interest" description="Disordered" evidence="1">
    <location>
        <begin position="14"/>
        <end position="37"/>
    </location>
</feature>
<feature type="compositionally biased region" description="Basic and acidic residues" evidence="1">
    <location>
        <begin position="91"/>
        <end position="111"/>
    </location>
</feature>
<evidence type="ECO:0000313" key="3">
    <source>
        <dbReference type="Proteomes" id="UP001642464"/>
    </source>
</evidence>
<comment type="caution">
    <text evidence="2">The sequence shown here is derived from an EMBL/GenBank/DDBJ whole genome shotgun (WGS) entry which is preliminary data.</text>
</comment>
<accession>A0ABP0QN55</accession>
<evidence type="ECO:0000313" key="2">
    <source>
        <dbReference type="EMBL" id="CAK9089593.1"/>
    </source>
</evidence>
<evidence type="ECO:0000256" key="1">
    <source>
        <dbReference type="SAM" id="MobiDB-lite"/>
    </source>
</evidence>
<keyword evidence="3" id="KW-1185">Reference proteome</keyword>
<reference evidence="2 3" key="1">
    <citation type="submission" date="2024-02" db="EMBL/GenBank/DDBJ databases">
        <authorList>
            <person name="Chen Y."/>
            <person name="Shah S."/>
            <person name="Dougan E. K."/>
            <person name="Thang M."/>
            <person name="Chan C."/>
        </authorList>
    </citation>
    <scope>NUCLEOTIDE SEQUENCE [LARGE SCALE GENOMIC DNA]</scope>
</reference>
<proteinExistence type="predicted"/>
<feature type="compositionally biased region" description="Acidic residues" evidence="1">
    <location>
        <begin position="20"/>
        <end position="30"/>
    </location>
</feature>